<keyword evidence="2" id="KW-0472">Membrane</keyword>
<dbReference type="Gene3D" id="3.20.20.450">
    <property type="entry name" value="EAL domain"/>
    <property type="match status" value="1"/>
</dbReference>
<dbReference type="SUPFAM" id="SSF141868">
    <property type="entry name" value="EAL domain-like"/>
    <property type="match status" value="1"/>
</dbReference>
<dbReference type="InterPro" id="IPR035919">
    <property type="entry name" value="EAL_sf"/>
</dbReference>
<dbReference type="CDD" id="cd01949">
    <property type="entry name" value="GGDEF"/>
    <property type="match status" value="1"/>
</dbReference>
<evidence type="ECO:0000259" key="4">
    <source>
        <dbReference type="PROSITE" id="PS50113"/>
    </source>
</evidence>
<reference evidence="7 8" key="1">
    <citation type="submission" date="2018-08" db="EMBL/GenBank/DDBJ databases">
        <title>Genome of Clostridium chromiireducens C1, DSM12136.</title>
        <authorList>
            <person name="Xing M."/>
            <person name="Wei Y."/>
            <person name="Ang E.L."/>
            <person name="Zhao H."/>
            <person name="Zhang Y."/>
        </authorList>
    </citation>
    <scope>NUCLEOTIDE SEQUENCE [LARGE SCALE GENOMIC DNA]</scope>
    <source>
        <strain evidence="7 8">C1</strain>
    </source>
</reference>
<comment type="caution">
    <text evidence="7">The sequence shown here is derived from an EMBL/GenBank/DDBJ whole genome shotgun (WGS) entry which is preliminary data.</text>
</comment>
<dbReference type="SMART" id="SM00052">
    <property type="entry name" value="EAL"/>
    <property type="match status" value="1"/>
</dbReference>
<dbReference type="SMART" id="SM00086">
    <property type="entry name" value="PAC"/>
    <property type="match status" value="1"/>
</dbReference>
<dbReference type="InterPro" id="IPR001610">
    <property type="entry name" value="PAC"/>
</dbReference>
<gene>
    <name evidence="7" type="ORF">D2A34_12390</name>
</gene>
<dbReference type="InterPro" id="IPR029787">
    <property type="entry name" value="Nucleotide_cyclase"/>
</dbReference>
<name>A0A399INV6_9CLOT</name>
<dbReference type="Gene3D" id="3.30.70.270">
    <property type="match status" value="1"/>
</dbReference>
<dbReference type="InterPro" id="IPR000014">
    <property type="entry name" value="PAS"/>
</dbReference>
<keyword evidence="2" id="KW-0812">Transmembrane</keyword>
<dbReference type="InterPro" id="IPR013655">
    <property type="entry name" value="PAS_fold_3"/>
</dbReference>
<dbReference type="RefSeq" id="WP_119366817.1">
    <property type="nucleotide sequence ID" value="NZ_QXDJ01000003.1"/>
</dbReference>
<dbReference type="CDD" id="cd01948">
    <property type="entry name" value="EAL"/>
    <property type="match status" value="1"/>
</dbReference>
<dbReference type="SUPFAM" id="SSF55073">
    <property type="entry name" value="Nucleotide cyclase"/>
    <property type="match status" value="1"/>
</dbReference>
<dbReference type="PROSITE" id="PS50887">
    <property type="entry name" value="GGDEF"/>
    <property type="match status" value="1"/>
</dbReference>
<feature type="domain" description="PAC" evidence="4">
    <location>
        <begin position="495"/>
        <end position="547"/>
    </location>
</feature>
<evidence type="ECO:0000259" key="6">
    <source>
        <dbReference type="PROSITE" id="PS50887"/>
    </source>
</evidence>
<sequence length="969" mass="111171">MKNTLKIKRRLAIVLFLTCILINFESISVKSNELNKNILILNSYSSGYDWTDGQNQGIVDTLDSKDNIIKYVEYMDWKRYNSKESLNNFYEYCKNKYSNKKIDLIITTDDAALNFAIKYRKDLFSDAPLVFGGVNKDSADTILKDISNVTGVYECIDPEGTIEDALKIKPETKNIYVIHDNTETGIAYYNLIEKFVYSLNKNLTLYDLGNYSFVEICNITSSLNNDSIILLDAYSSEYNGFSLPLKKISHIISSNSSVPVFTTSEALVGEGCIGGSTLSAKVHGKDIGDLALRALDAEDINTNSYGDKKSLRSIYDYNVLKKYNLTSAILPQNSIVINKPFSFYETYKVQIYIVLLIFIILIILIIYLIINIRKRIEVEKKLIENNEEINALYEELLASEESLQMNYGELNRRQNDLLLSEEKYRLVAESTNDIIWEEDVKDNTRKFSDKLFEILGYTGNELSTYFDWYNIIHPMDRNIVEKAREQYPNRSVEENNIEYRVRCKNGQYKWITSNSNPQHDENGKIIKIFGAYKDISKLKENQLEINDLAFYDSITKLPNRVSLYDTVPKIINSAINFTMFFVDLDNFKIINDSFGHSAGDKLLVLVTQRLNSMTKNEFTAFRLGGDEFIIIYKGLNDKKNIEDIADKILYKISQPYKIDDNYFYISASIGITSYPENGNDLSELLKNADTAMYKSKESGKNKYTFFNAAMGEDTLKKINLHNNLQNAIKNNEFILYYQPITDVISGKIVGMEALIRWFNPKEGLISPDKFIAAAEESGQIIEIGTWVIKNACHFAKELLNKGHRDFYISVNVSAVQLIQKNFKDVLFSIINETGILPENLMLEITESVFMESFHDMSTLFSDIRERGVKIALDDFGCGYSSLTYLKNLPMDSIKIDKSFIDDILSTNEKNCIVGLIITLMKQLEFKVIAEGIEQKEQLEYIKKYKCDYFQGYLISKPVTKDQILELLDV</sequence>
<feature type="domain" description="GGDEF" evidence="6">
    <location>
        <begin position="575"/>
        <end position="708"/>
    </location>
</feature>
<dbReference type="SMART" id="SM00267">
    <property type="entry name" value="GGDEF"/>
    <property type="match status" value="1"/>
</dbReference>
<keyword evidence="2" id="KW-1133">Transmembrane helix</keyword>
<dbReference type="PANTHER" id="PTHR44757">
    <property type="entry name" value="DIGUANYLATE CYCLASE DGCP"/>
    <property type="match status" value="1"/>
</dbReference>
<dbReference type="NCBIfam" id="TIGR00229">
    <property type="entry name" value="sensory_box"/>
    <property type="match status" value="1"/>
</dbReference>
<dbReference type="Proteomes" id="UP000265930">
    <property type="component" value="Unassembled WGS sequence"/>
</dbReference>
<dbReference type="PROSITE" id="PS50113">
    <property type="entry name" value="PAC"/>
    <property type="match status" value="1"/>
</dbReference>
<dbReference type="PANTHER" id="PTHR44757:SF2">
    <property type="entry name" value="BIOFILM ARCHITECTURE MAINTENANCE PROTEIN MBAA"/>
    <property type="match status" value="1"/>
</dbReference>
<keyword evidence="1" id="KW-0175">Coiled coil</keyword>
<dbReference type="Pfam" id="PF00990">
    <property type="entry name" value="GGDEF"/>
    <property type="match status" value="1"/>
</dbReference>
<dbReference type="InterPro" id="IPR007487">
    <property type="entry name" value="ABC_transpt-TYRBP-like"/>
</dbReference>
<dbReference type="Pfam" id="PF00563">
    <property type="entry name" value="EAL"/>
    <property type="match status" value="1"/>
</dbReference>
<dbReference type="PROSITE" id="PS50883">
    <property type="entry name" value="EAL"/>
    <property type="match status" value="1"/>
</dbReference>
<evidence type="ECO:0000313" key="7">
    <source>
        <dbReference type="EMBL" id="RII33979.1"/>
    </source>
</evidence>
<evidence type="ECO:0000259" key="3">
    <source>
        <dbReference type="PROSITE" id="PS50112"/>
    </source>
</evidence>
<feature type="domain" description="EAL" evidence="5">
    <location>
        <begin position="717"/>
        <end position="969"/>
    </location>
</feature>
<dbReference type="InterPro" id="IPR035965">
    <property type="entry name" value="PAS-like_dom_sf"/>
</dbReference>
<dbReference type="PROSITE" id="PS50112">
    <property type="entry name" value="PAS"/>
    <property type="match status" value="1"/>
</dbReference>
<feature type="domain" description="PAS" evidence="3">
    <location>
        <begin position="420"/>
        <end position="495"/>
    </location>
</feature>
<dbReference type="AlphaFoldDB" id="A0A399INV6"/>
<dbReference type="NCBIfam" id="TIGR00254">
    <property type="entry name" value="GGDEF"/>
    <property type="match status" value="1"/>
</dbReference>
<dbReference type="Gene3D" id="3.30.450.20">
    <property type="entry name" value="PAS domain"/>
    <property type="match status" value="1"/>
</dbReference>
<dbReference type="Pfam" id="PF04392">
    <property type="entry name" value="ABC_sub_bind"/>
    <property type="match status" value="1"/>
</dbReference>
<accession>A0A399INV6</accession>
<proteinExistence type="predicted"/>
<feature type="coiled-coil region" evidence="1">
    <location>
        <begin position="375"/>
        <end position="413"/>
    </location>
</feature>
<evidence type="ECO:0000256" key="1">
    <source>
        <dbReference type="SAM" id="Coils"/>
    </source>
</evidence>
<dbReference type="InterPro" id="IPR001633">
    <property type="entry name" value="EAL_dom"/>
</dbReference>
<dbReference type="InterPro" id="IPR000160">
    <property type="entry name" value="GGDEF_dom"/>
</dbReference>
<dbReference type="EMBL" id="QXDJ01000003">
    <property type="protein sequence ID" value="RII33979.1"/>
    <property type="molecule type" value="Genomic_DNA"/>
</dbReference>
<evidence type="ECO:0000256" key="2">
    <source>
        <dbReference type="SAM" id="Phobius"/>
    </source>
</evidence>
<dbReference type="SUPFAM" id="SSF55785">
    <property type="entry name" value="PYP-like sensor domain (PAS domain)"/>
    <property type="match status" value="1"/>
</dbReference>
<dbReference type="InterPro" id="IPR043128">
    <property type="entry name" value="Rev_trsase/Diguanyl_cyclase"/>
</dbReference>
<organism evidence="7 8">
    <name type="scientific">Clostridium chromiireducens</name>
    <dbReference type="NCBI Taxonomy" id="225345"/>
    <lineage>
        <taxon>Bacteria</taxon>
        <taxon>Bacillati</taxon>
        <taxon>Bacillota</taxon>
        <taxon>Clostridia</taxon>
        <taxon>Eubacteriales</taxon>
        <taxon>Clostridiaceae</taxon>
        <taxon>Clostridium</taxon>
    </lineage>
</organism>
<dbReference type="InterPro" id="IPR000700">
    <property type="entry name" value="PAS-assoc_C"/>
</dbReference>
<evidence type="ECO:0000259" key="5">
    <source>
        <dbReference type="PROSITE" id="PS50883"/>
    </source>
</evidence>
<dbReference type="Gene3D" id="3.40.50.2300">
    <property type="match status" value="2"/>
</dbReference>
<feature type="transmembrane region" description="Helical" evidence="2">
    <location>
        <begin position="349"/>
        <end position="370"/>
    </location>
</feature>
<dbReference type="Pfam" id="PF08447">
    <property type="entry name" value="PAS_3"/>
    <property type="match status" value="1"/>
</dbReference>
<evidence type="ECO:0000313" key="8">
    <source>
        <dbReference type="Proteomes" id="UP000265930"/>
    </source>
</evidence>
<dbReference type="InterPro" id="IPR052155">
    <property type="entry name" value="Biofilm_reg_signaling"/>
</dbReference>
<dbReference type="CDD" id="cd00130">
    <property type="entry name" value="PAS"/>
    <property type="match status" value="1"/>
</dbReference>
<protein>
    <submittedName>
        <fullName evidence="7">EAL domain-containing protein</fullName>
    </submittedName>
</protein>